<keyword evidence="6 14" id="KW-0812">Transmembrane</keyword>
<organism evidence="15 16">
    <name type="scientific">Rhodoblastus acidophilus</name>
    <name type="common">Rhodopseudomonas acidophila</name>
    <dbReference type="NCBI Taxonomy" id="1074"/>
    <lineage>
        <taxon>Bacteria</taxon>
        <taxon>Pseudomonadati</taxon>
        <taxon>Pseudomonadota</taxon>
        <taxon>Alphaproteobacteria</taxon>
        <taxon>Hyphomicrobiales</taxon>
        <taxon>Rhodoblastaceae</taxon>
        <taxon>Rhodoblastus</taxon>
    </lineage>
</organism>
<dbReference type="GO" id="GO:0008495">
    <property type="term" value="F:protoheme IX farnesyltransferase activity"/>
    <property type="evidence" value="ECO:0007669"/>
    <property type="project" value="UniProtKB-UniRule"/>
</dbReference>
<evidence type="ECO:0000256" key="11">
    <source>
        <dbReference type="ARBA" id="ARBA00040810"/>
    </source>
</evidence>
<dbReference type="Proteomes" id="UP000198418">
    <property type="component" value="Unassembled WGS sequence"/>
</dbReference>
<feature type="transmembrane region" description="Helical" evidence="14">
    <location>
        <begin position="52"/>
        <end position="76"/>
    </location>
</feature>
<dbReference type="AlphaFoldDB" id="A0A212QMJ4"/>
<keyword evidence="5 14" id="KW-0808">Transferase</keyword>
<feature type="transmembrane region" description="Helical" evidence="14">
    <location>
        <begin position="285"/>
        <end position="306"/>
    </location>
</feature>
<feature type="transmembrane region" description="Helical" evidence="14">
    <location>
        <begin position="27"/>
        <end position="46"/>
    </location>
</feature>
<evidence type="ECO:0000256" key="9">
    <source>
        <dbReference type="ARBA" id="ARBA00023136"/>
    </source>
</evidence>
<comment type="function">
    <text evidence="14">Converts heme B (protoheme IX) to heme O by substitution of the vinyl group on carbon 2 of heme B porphyrin ring with a hydroxyethyl farnesyl side group.</text>
</comment>
<feature type="transmembrane region" description="Helical" evidence="14">
    <location>
        <begin position="176"/>
        <end position="196"/>
    </location>
</feature>
<evidence type="ECO:0000256" key="10">
    <source>
        <dbReference type="ARBA" id="ARBA00030253"/>
    </source>
</evidence>
<feature type="transmembrane region" description="Helical" evidence="14">
    <location>
        <begin position="248"/>
        <end position="265"/>
    </location>
</feature>
<dbReference type="EC" id="2.5.1.141" evidence="3 14"/>
<accession>A0A212QMJ4</accession>
<keyword evidence="9 14" id="KW-0472">Membrane</keyword>
<dbReference type="InterPro" id="IPR030470">
    <property type="entry name" value="UbiA_prenylTrfase_CS"/>
</dbReference>
<dbReference type="OrthoDB" id="9814417at2"/>
<evidence type="ECO:0000256" key="4">
    <source>
        <dbReference type="ARBA" id="ARBA00022475"/>
    </source>
</evidence>
<evidence type="ECO:0000313" key="16">
    <source>
        <dbReference type="Proteomes" id="UP000198418"/>
    </source>
</evidence>
<keyword evidence="8 14" id="KW-0350">Heme biosynthesis</keyword>
<dbReference type="EMBL" id="FYDG01000001">
    <property type="protein sequence ID" value="SNB60458.1"/>
    <property type="molecule type" value="Genomic_DNA"/>
</dbReference>
<sequence length="307" mass="32129">MKPAVGATNAAGPRVGKVRALDRVLLLKPRVMSLVVLTGAVGYLLAPGPFDALNFLAAICAMAGAAGACGALNMWWDADIDAQMARTAARPIPRGAVAPREALVLGLALALLSIVAMTARVNALSGALLALTVVIYIPFYTMGLKRRTPMNIVWGGAAGALPPAIGWAAAGGELGLAPVALFLLIFFWTPPHFWALALRRSGDYARVGVPMLPNVAGPGRTCRQIVIYSLALAAASFLPLVIAKLGALYALAAAGLNAVFLWKSLRLYGLRDGPVLARDKAALNLFGYSVGYLFALFAIMLLHALVF</sequence>
<dbReference type="NCBIfam" id="TIGR01473">
    <property type="entry name" value="cyoE_ctaB"/>
    <property type="match status" value="1"/>
</dbReference>
<dbReference type="GO" id="GO:0048034">
    <property type="term" value="P:heme O biosynthetic process"/>
    <property type="evidence" value="ECO:0007669"/>
    <property type="project" value="UniProtKB-UniRule"/>
</dbReference>
<proteinExistence type="inferred from homology"/>
<keyword evidence="16" id="KW-1185">Reference proteome</keyword>
<name>A0A212QMJ4_RHOAC</name>
<dbReference type="CDD" id="cd13957">
    <property type="entry name" value="PT_UbiA_Cox10"/>
    <property type="match status" value="1"/>
</dbReference>
<feature type="transmembrane region" description="Helical" evidence="14">
    <location>
        <begin position="123"/>
        <end position="140"/>
    </location>
</feature>
<dbReference type="PANTHER" id="PTHR43448:SF7">
    <property type="entry name" value="4-HYDROXYBENZOATE SOLANESYLTRANSFERASE"/>
    <property type="match status" value="1"/>
</dbReference>
<comment type="subcellular location">
    <subcellularLocation>
        <location evidence="1 14">Cell membrane</location>
        <topology evidence="1 14">Multi-pass membrane protein</topology>
    </subcellularLocation>
</comment>
<evidence type="ECO:0000313" key="15">
    <source>
        <dbReference type="EMBL" id="SNB60458.1"/>
    </source>
</evidence>
<dbReference type="InterPro" id="IPR000537">
    <property type="entry name" value="UbiA_prenyltransferase"/>
</dbReference>
<evidence type="ECO:0000256" key="13">
    <source>
        <dbReference type="ARBA" id="ARBA00047690"/>
    </source>
</evidence>
<dbReference type="RefSeq" id="WP_088519522.1">
    <property type="nucleotide sequence ID" value="NZ_FYDG01000001.1"/>
</dbReference>
<evidence type="ECO:0000256" key="7">
    <source>
        <dbReference type="ARBA" id="ARBA00022989"/>
    </source>
</evidence>
<gene>
    <name evidence="14" type="primary">ctaB</name>
    <name evidence="15" type="ORF">SAMN06265338_101816</name>
</gene>
<dbReference type="UniPathway" id="UPA00834">
    <property type="reaction ID" value="UER00712"/>
</dbReference>
<comment type="miscellaneous">
    <text evidence="14">Carbon 2 of the heme B porphyrin ring is defined according to the Fischer nomenclature.</text>
</comment>
<dbReference type="InterPro" id="IPR006369">
    <property type="entry name" value="Protohaem_IX_farnesylTrfase"/>
</dbReference>
<dbReference type="NCBIfam" id="NF003349">
    <property type="entry name" value="PRK04375.1-2"/>
    <property type="match status" value="1"/>
</dbReference>
<keyword evidence="4 14" id="KW-1003">Cell membrane</keyword>
<dbReference type="InterPro" id="IPR044878">
    <property type="entry name" value="UbiA_sf"/>
</dbReference>
<evidence type="ECO:0000256" key="6">
    <source>
        <dbReference type="ARBA" id="ARBA00022692"/>
    </source>
</evidence>
<feature type="transmembrane region" description="Helical" evidence="14">
    <location>
        <begin position="225"/>
        <end position="242"/>
    </location>
</feature>
<feature type="transmembrane region" description="Helical" evidence="14">
    <location>
        <begin position="152"/>
        <end position="170"/>
    </location>
</feature>
<comment type="pathway">
    <text evidence="2 14">Porphyrin-containing compound metabolism; heme O biosynthesis; heme O from protoheme: step 1/1.</text>
</comment>
<keyword evidence="7 14" id="KW-1133">Transmembrane helix</keyword>
<evidence type="ECO:0000256" key="2">
    <source>
        <dbReference type="ARBA" id="ARBA00004919"/>
    </source>
</evidence>
<evidence type="ECO:0000256" key="8">
    <source>
        <dbReference type="ARBA" id="ARBA00023133"/>
    </source>
</evidence>
<dbReference type="Pfam" id="PF01040">
    <property type="entry name" value="UbiA"/>
    <property type="match status" value="1"/>
</dbReference>
<evidence type="ECO:0000256" key="12">
    <source>
        <dbReference type="ARBA" id="ARBA00042475"/>
    </source>
</evidence>
<evidence type="ECO:0000256" key="14">
    <source>
        <dbReference type="HAMAP-Rule" id="MF_00154"/>
    </source>
</evidence>
<dbReference type="PANTHER" id="PTHR43448">
    <property type="entry name" value="PROTOHEME IX FARNESYLTRANSFERASE, MITOCHONDRIAL"/>
    <property type="match status" value="1"/>
</dbReference>
<evidence type="ECO:0000256" key="5">
    <source>
        <dbReference type="ARBA" id="ARBA00022679"/>
    </source>
</evidence>
<comment type="similarity">
    <text evidence="14">Belongs to the UbiA prenyltransferase family. Protoheme IX farnesyltransferase subfamily.</text>
</comment>
<comment type="catalytic activity">
    <reaction evidence="13 14">
        <text>heme b + (2E,6E)-farnesyl diphosphate + H2O = Fe(II)-heme o + diphosphate</text>
        <dbReference type="Rhea" id="RHEA:28070"/>
        <dbReference type="ChEBI" id="CHEBI:15377"/>
        <dbReference type="ChEBI" id="CHEBI:33019"/>
        <dbReference type="ChEBI" id="CHEBI:60344"/>
        <dbReference type="ChEBI" id="CHEBI:60530"/>
        <dbReference type="ChEBI" id="CHEBI:175763"/>
        <dbReference type="EC" id="2.5.1.141"/>
    </reaction>
</comment>
<evidence type="ECO:0000256" key="3">
    <source>
        <dbReference type="ARBA" id="ARBA00012292"/>
    </source>
</evidence>
<dbReference type="HAMAP" id="MF_00154">
    <property type="entry name" value="CyoE_CtaB"/>
    <property type="match status" value="1"/>
</dbReference>
<protein>
    <recommendedName>
        <fullName evidence="11 14">Protoheme IX farnesyltransferase</fullName>
        <ecNumber evidence="3 14">2.5.1.141</ecNumber>
    </recommendedName>
    <alternativeName>
        <fullName evidence="12 14">Heme B farnesyltransferase</fullName>
    </alternativeName>
    <alternativeName>
        <fullName evidence="10 14">Heme O synthase</fullName>
    </alternativeName>
</protein>
<evidence type="ECO:0000256" key="1">
    <source>
        <dbReference type="ARBA" id="ARBA00004651"/>
    </source>
</evidence>
<dbReference type="PROSITE" id="PS00943">
    <property type="entry name" value="UBIA"/>
    <property type="match status" value="1"/>
</dbReference>
<reference evidence="16" key="1">
    <citation type="submission" date="2017-06" db="EMBL/GenBank/DDBJ databases">
        <authorList>
            <person name="Varghese N."/>
            <person name="Submissions S."/>
        </authorList>
    </citation>
    <scope>NUCLEOTIDE SEQUENCE [LARGE SCALE GENOMIC DNA]</scope>
    <source>
        <strain evidence="16">DSM 137</strain>
    </source>
</reference>
<dbReference type="GO" id="GO:0005886">
    <property type="term" value="C:plasma membrane"/>
    <property type="evidence" value="ECO:0007669"/>
    <property type="project" value="UniProtKB-SubCell"/>
</dbReference>
<dbReference type="Gene3D" id="1.10.357.140">
    <property type="entry name" value="UbiA prenyltransferase"/>
    <property type="match status" value="1"/>
</dbReference>
<feature type="transmembrane region" description="Helical" evidence="14">
    <location>
        <begin position="97"/>
        <end position="117"/>
    </location>
</feature>